<accession>A0A4Z2JC75</accession>
<keyword evidence="2" id="KW-1185">Reference proteome</keyword>
<comment type="caution">
    <text evidence="1">The sequence shown here is derived from an EMBL/GenBank/DDBJ whole genome shotgun (WGS) entry which is preliminary data.</text>
</comment>
<organism evidence="1 2">
    <name type="scientific">Liparis tanakae</name>
    <name type="common">Tanaka's snailfish</name>
    <dbReference type="NCBI Taxonomy" id="230148"/>
    <lineage>
        <taxon>Eukaryota</taxon>
        <taxon>Metazoa</taxon>
        <taxon>Chordata</taxon>
        <taxon>Craniata</taxon>
        <taxon>Vertebrata</taxon>
        <taxon>Euteleostomi</taxon>
        <taxon>Actinopterygii</taxon>
        <taxon>Neopterygii</taxon>
        <taxon>Teleostei</taxon>
        <taxon>Neoteleostei</taxon>
        <taxon>Acanthomorphata</taxon>
        <taxon>Eupercaria</taxon>
        <taxon>Perciformes</taxon>
        <taxon>Cottioidei</taxon>
        <taxon>Cottales</taxon>
        <taxon>Liparidae</taxon>
        <taxon>Liparis</taxon>
    </lineage>
</organism>
<dbReference type="AlphaFoldDB" id="A0A4Z2JC75"/>
<dbReference type="Proteomes" id="UP000314294">
    <property type="component" value="Unassembled WGS sequence"/>
</dbReference>
<reference evidence="1 2" key="1">
    <citation type="submission" date="2019-03" db="EMBL/GenBank/DDBJ databases">
        <title>First draft genome of Liparis tanakae, snailfish: a comprehensive survey of snailfish specific genes.</title>
        <authorList>
            <person name="Kim W."/>
            <person name="Song I."/>
            <person name="Jeong J.-H."/>
            <person name="Kim D."/>
            <person name="Kim S."/>
            <person name="Ryu S."/>
            <person name="Song J.Y."/>
            <person name="Lee S.K."/>
        </authorList>
    </citation>
    <scope>NUCLEOTIDE SEQUENCE [LARGE SCALE GENOMIC DNA]</scope>
    <source>
        <tissue evidence="1">Muscle</tissue>
    </source>
</reference>
<evidence type="ECO:0000313" key="2">
    <source>
        <dbReference type="Proteomes" id="UP000314294"/>
    </source>
</evidence>
<name>A0A4Z2JC75_9TELE</name>
<evidence type="ECO:0000313" key="1">
    <source>
        <dbReference type="EMBL" id="TNN87760.1"/>
    </source>
</evidence>
<dbReference type="EMBL" id="SRLO01000009">
    <property type="protein sequence ID" value="TNN87760.1"/>
    <property type="molecule type" value="Genomic_DNA"/>
</dbReference>
<sequence>MEETCLETLKLASRTFLTLWVVFDDHVGLGGSRGLDLDLCRLSGGCGLHHREVGDDGFWCRGSSGLRFNDDLCSIDCDGRRRRLGDDFCFGDFFCWDFFCRDDFCWDYFCRKYFCWDYFCRKYFCWDYFCRDYFCWDYFCRDFFCRDFFCGHRWIDHRRTGDYSKVHFSSLCDLRYGFCYNPNVEVFGDLCGHWGREVTDGFTYTRSKPPLNRGRPVVSYR</sequence>
<proteinExistence type="predicted"/>
<protein>
    <submittedName>
        <fullName evidence="1">Uncharacterized protein</fullName>
    </submittedName>
</protein>
<gene>
    <name evidence="1" type="ORF">EYF80_002107</name>
</gene>